<evidence type="ECO:0000313" key="5">
    <source>
        <dbReference type="Proteomes" id="UP001238467"/>
    </source>
</evidence>
<keyword evidence="1" id="KW-0304">Gas vesicle</keyword>
<dbReference type="EMBL" id="JAUSUH010000001">
    <property type="protein sequence ID" value="MDQ0346116.1"/>
    <property type="molecule type" value="Genomic_DNA"/>
</dbReference>
<comment type="similarity">
    <text evidence="3">Belongs to the gas vesicle GvpF/GvpL family.</text>
</comment>
<comment type="caution">
    <text evidence="4">The sequence shown here is derived from an EMBL/GenBank/DDBJ whole genome shotgun (WGS) entry which is preliminary data.</text>
</comment>
<dbReference type="PANTHER" id="PTHR36852">
    <property type="entry name" value="PROTEIN GVPL 2"/>
    <property type="match status" value="1"/>
</dbReference>
<evidence type="ECO:0000256" key="3">
    <source>
        <dbReference type="ARBA" id="ARBA00035643"/>
    </source>
</evidence>
<proteinExistence type="inferred from homology"/>
<dbReference type="PANTHER" id="PTHR36852:SF1">
    <property type="entry name" value="PROTEIN GVPL 2"/>
    <property type="match status" value="1"/>
</dbReference>
<name>A0ABU0DCG1_9HYPH</name>
<evidence type="ECO:0008006" key="6">
    <source>
        <dbReference type="Google" id="ProtNLM"/>
    </source>
</evidence>
<organism evidence="4 5">
    <name type="scientific">Ancylobacter vacuolatus</name>
    <dbReference type="NCBI Taxonomy" id="223389"/>
    <lineage>
        <taxon>Bacteria</taxon>
        <taxon>Pseudomonadati</taxon>
        <taxon>Pseudomonadota</taxon>
        <taxon>Alphaproteobacteria</taxon>
        <taxon>Hyphomicrobiales</taxon>
        <taxon>Xanthobacteraceae</taxon>
        <taxon>Ancylobacter</taxon>
    </lineage>
</organism>
<evidence type="ECO:0000256" key="2">
    <source>
        <dbReference type="ARBA" id="ARBA00035108"/>
    </source>
</evidence>
<dbReference type="Proteomes" id="UP001238467">
    <property type="component" value="Unassembled WGS sequence"/>
</dbReference>
<dbReference type="Pfam" id="PF06386">
    <property type="entry name" value="GvpL_GvpF"/>
    <property type="match status" value="1"/>
</dbReference>
<dbReference type="InterPro" id="IPR009430">
    <property type="entry name" value="GvpL/GvpF"/>
</dbReference>
<reference evidence="4 5" key="1">
    <citation type="submission" date="2023-07" db="EMBL/GenBank/DDBJ databases">
        <title>Genomic Encyclopedia of Type Strains, Phase IV (KMG-IV): sequencing the most valuable type-strain genomes for metagenomic binning, comparative biology and taxonomic classification.</title>
        <authorList>
            <person name="Goeker M."/>
        </authorList>
    </citation>
    <scope>NUCLEOTIDE SEQUENCE [LARGE SCALE GENOMIC DNA]</scope>
    <source>
        <strain evidence="4 5">DSM 1277</strain>
    </source>
</reference>
<evidence type="ECO:0000256" key="1">
    <source>
        <dbReference type="ARBA" id="ARBA00022987"/>
    </source>
</evidence>
<protein>
    <recommendedName>
        <fullName evidence="6">Gas vesicle synthesis protein GvpL/GvpF</fullName>
    </recommendedName>
</protein>
<gene>
    <name evidence="4" type="ORF">J2S76_000517</name>
</gene>
<comment type="subcellular location">
    <subcellularLocation>
        <location evidence="2">Gas vesicle</location>
    </subcellularLocation>
</comment>
<sequence>MLYVYAITADCAAGASSLLPEDGILPGVAVQHFAAGPLGAVASAVPDSVFGKEALQAQLNDADWTRARILDHQRVVSSLLPVATVLPLKFCSLFAGEASLADALATQREVLEATVARLRGAREWGVKLFFESPTRPVRTAEPVGAGSGLAFFRRKKEEQEFRAAAEAALDNCVAASHRRLAAHARAAVANPLQPPELHGHAGTMGLNGAYLVAAETEAAWRACLLELETAYAAVGARYVLTGPWAAYNFTGGGLV</sequence>
<keyword evidence="5" id="KW-1185">Reference proteome</keyword>
<evidence type="ECO:0000313" key="4">
    <source>
        <dbReference type="EMBL" id="MDQ0346116.1"/>
    </source>
</evidence>
<accession>A0ABU0DCG1</accession>
<dbReference type="RefSeq" id="WP_307057240.1">
    <property type="nucleotide sequence ID" value="NZ_JAUSUH010000001.1"/>
</dbReference>